<dbReference type="GO" id="GO:0046872">
    <property type="term" value="F:metal ion binding"/>
    <property type="evidence" value="ECO:0007669"/>
    <property type="project" value="InterPro"/>
</dbReference>
<dbReference type="InterPro" id="IPR007863">
    <property type="entry name" value="Peptidase_M16_C"/>
</dbReference>
<dbReference type="Proteomes" id="UP000034054">
    <property type="component" value="Unassembled WGS sequence"/>
</dbReference>
<evidence type="ECO:0000313" key="5">
    <source>
        <dbReference type="Proteomes" id="UP000034054"/>
    </source>
</evidence>
<evidence type="ECO:0000256" key="1">
    <source>
        <dbReference type="ARBA" id="ARBA00007261"/>
    </source>
</evidence>
<dbReference type="InterPro" id="IPR011765">
    <property type="entry name" value="Pept_M16_N"/>
</dbReference>
<dbReference type="AlphaFoldDB" id="A0A0G1XK42"/>
<evidence type="ECO:0000259" key="2">
    <source>
        <dbReference type="Pfam" id="PF00675"/>
    </source>
</evidence>
<dbReference type="EMBL" id="LCRH01000061">
    <property type="protein sequence ID" value="KKW31296.1"/>
    <property type="molecule type" value="Genomic_DNA"/>
</dbReference>
<dbReference type="PANTHER" id="PTHR11851">
    <property type="entry name" value="METALLOPROTEASE"/>
    <property type="match status" value="1"/>
</dbReference>
<evidence type="ECO:0000259" key="3">
    <source>
        <dbReference type="Pfam" id="PF05193"/>
    </source>
</evidence>
<dbReference type="InterPro" id="IPR011249">
    <property type="entry name" value="Metalloenz_LuxS/M16"/>
</dbReference>
<name>A0A0G1XK42_9BACT</name>
<feature type="domain" description="Peptidase M16 N-terminal" evidence="2">
    <location>
        <begin position="12"/>
        <end position="159"/>
    </location>
</feature>
<feature type="domain" description="Peptidase M16 C-terminal" evidence="3">
    <location>
        <begin position="166"/>
        <end position="342"/>
    </location>
</feature>
<evidence type="ECO:0000313" key="4">
    <source>
        <dbReference type="EMBL" id="KKW31296.1"/>
    </source>
</evidence>
<proteinExistence type="inferred from homology"/>
<dbReference type="Pfam" id="PF00675">
    <property type="entry name" value="Peptidase_M16"/>
    <property type="match status" value="1"/>
</dbReference>
<organism evidence="4 5">
    <name type="scientific">Candidatus Uhrbacteria bacterium GW2011_GWA2_52_8d</name>
    <dbReference type="NCBI Taxonomy" id="1618979"/>
    <lineage>
        <taxon>Bacteria</taxon>
        <taxon>Candidatus Uhriibacteriota</taxon>
    </lineage>
</organism>
<dbReference type="SUPFAM" id="SSF63411">
    <property type="entry name" value="LuxS/MPP-like metallohydrolase"/>
    <property type="match status" value="2"/>
</dbReference>
<dbReference type="Gene3D" id="3.30.830.10">
    <property type="entry name" value="Metalloenzyme, LuxS/M16 peptidase-like"/>
    <property type="match status" value="2"/>
</dbReference>
<comment type="similarity">
    <text evidence="1">Belongs to the peptidase M16 family.</text>
</comment>
<dbReference type="PANTHER" id="PTHR11851:SF49">
    <property type="entry name" value="MITOCHONDRIAL-PROCESSING PEPTIDASE SUBUNIT ALPHA"/>
    <property type="match status" value="1"/>
</dbReference>
<accession>A0A0G1XK42</accession>
<dbReference type="InterPro" id="IPR050361">
    <property type="entry name" value="MPP/UQCRC_Complex"/>
</dbReference>
<sequence length="425" mass="48554">MTQLTLQNGLRVLLAPVNGTDTVSVLVLVRVGSRYEPAHLNGSCHFIEHMMFKGTRRRPTAQHISRTLDAIGADFNAFTGKNYTGYYVKVDKSHLELGLDIIDDMIFASKMDAEELNRERGAIIEEIHMYEDNPMMHVSDLLERVMFDGSTLGWEIAGTPKIIREVDRDEMYAFWKKYYQPSNMVLVVSGNIDKRVQRWIEETFGTRKSMHKSFDGFADFVLHTPHKKPLARVQTKPTEQIQLAIGFPSFGMQDPRNIALTLLGVILGGNMSSRLFVEVRERKGLAYFVRVANDAYEEVGNFMIRAGLDKQRLDVAVTTIMREVRKIVREPVTAKELRDAKAYIRGQMAIRLEDSYERAQWFAREKMFQKSVRTPEHYLKMIEKITLKDVRAVAGSVLDLKQMSLAAVGPFKNGDDLLKKAKLKT</sequence>
<reference evidence="4 5" key="1">
    <citation type="journal article" date="2015" name="Nature">
        <title>rRNA introns, odd ribosomes, and small enigmatic genomes across a large radiation of phyla.</title>
        <authorList>
            <person name="Brown C.T."/>
            <person name="Hug L.A."/>
            <person name="Thomas B.C."/>
            <person name="Sharon I."/>
            <person name="Castelle C.J."/>
            <person name="Singh A."/>
            <person name="Wilkins M.J."/>
            <person name="Williams K.H."/>
            <person name="Banfield J.F."/>
        </authorList>
    </citation>
    <scope>NUCLEOTIDE SEQUENCE [LARGE SCALE GENOMIC DNA]</scope>
</reference>
<dbReference type="Pfam" id="PF05193">
    <property type="entry name" value="Peptidase_M16_C"/>
    <property type="match status" value="1"/>
</dbReference>
<gene>
    <name evidence="4" type="ORF">UY76_C0061G0007</name>
</gene>
<comment type="caution">
    <text evidence="4">The sequence shown here is derived from an EMBL/GenBank/DDBJ whole genome shotgun (WGS) entry which is preliminary data.</text>
</comment>
<protein>
    <submittedName>
        <fullName evidence="4">Peptidase M16 domain protein</fullName>
    </submittedName>
</protein>